<evidence type="ECO:0008006" key="3">
    <source>
        <dbReference type="Google" id="ProtNLM"/>
    </source>
</evidence>
<proteinExistence type="predicted"/>
<organism evidence="1 2">
    <name type="scientific">Olleya aquimaris</name>
    <dbReference type="NCBI Taxonomy" id="639310"/>
    <lineage>
        <taxon>Bacteria</taxon>
        <taxon>Pseudomonadati</taxon>
        <taxon>Bacteroidota</taxon>
        <taxon>Flavobacteriia</taxon>
        <taxon>Flavobacteriales</taxon>
        <taxon>Flavobacteriaceae</taxon>
    </lineage>
</organism>
<dbReference type="RefSeq" id="WP_111658467.1">
    <property type="nucleotide sequence ID" value="NZ_QLLO01000001.1"/>
</dbReference>
<evidence type="ECO:0000313" key="2">
    <source>
        <dbReference type="Proteomes" id="UP000248703"/>
    </source>
</evidence>
<gene>
    <name evidence="1" type="ORF">LY08_00094</name>
</gene>
<dbReference type="AlphaFoldDB" id="A0A327RKZ5"/>
<reference evidence="1 2" key="1">
    <citation type="submission" date="2018-06" db="EMBL/GenBank/DDBJ databases">
        <title>Genomic Encyclopedia of Archaeal and Bacterial Type Strains, Phase II (KMG-II): from individual species to whole genera.</title>
        <authorList>
            <person name="Goeker M."/>
        </authorList>
    </citation>
    <scope>NUCLEOTIDE SEQUENCE [LARGE SCALE GENOMIC DNA]</scope>
    <source>
        <strain evidence="1 2">DSM 24464</strain>
    </source>
</reference>
<keyword evidence="2" id="KW-1185">Reference proteome</keyword>
<comment type="caution">
    <text evidence="1">The sequence shown here is derived from an EMBL/GenBank/DDBJ whole genome shotgun (WGS) entry which is preliminary data.</text>
</comment>
<accession>A0A327RKZ5</accession>
<dbReference type="EMBL" id="QLLO01000001">
    <property type="protein sequence ID" value="RAJ17826.1"/>
    <property type="molecule type" value="Genomic_DNA"/>
</dbReference>
<name>A0A327RKZ5_9FLAO</name>
<evidence type="ECO:0000313" key="1">
    <source>
        <dbReference type="EMBL" id="RAJ17826.1"/>
    </source>
</evidence>
<sequence>MISYYTNGSGSLSKCEDSCTAGVFDILKYLPADLFWQILKSSLLLDTLPSVAGNIQHIEFWPKWSVKDVDEISNTKYIEPDVFINFSDFDVIIEAKRYDEKQQNSKQHKDQLVAYFNEFKDNEPKEVYYILLGGLHIEDLREEITIYDKTVKLSKIKWSGLLTTIASLKKTIERQDLAHQKPMLLLLEDVINVLAIHGYHTKKWLSKMPKQTIKQTQIINFKYKTNVR</sequence>
<dbReference type="OrthoDB" id="1082859at2"/>
<dbReference type="Proteomes" id="UP000248703">
    <property type="component" value="Unassembled WGS sequence"/>
</dbReference>
<protein>
    <recommendedName>
        <fullName evidence="3">PD-(D/E)XK nuclease superfamily protein</fullName>
    </recommendedName>
</protein>